<dbReference type="Proteomes" id="UP001216057">
    <property type="component" value="Unassembled WGS sequence"/>
</dbReference>
<name>A0AAW6Q945_9PAST</name>
<proteinExistence type="predicted"/>
<evidence type="ECO:0000256" key="1">
    <source>
        <dbReference type="SAM" id="SignalP"/>
    </source>
</evidence>
<accession>A0AAW6Q945</accession>
<keyword evidence="1" id="KW-0732">Signal</keyword>
<dbReference type="EMBL" id="JARQTX010000007">
    <property type="protein sequence ID" value="MDG2946285.1"/>
    <property type="molecule type" value="Genomic_DNA"/>
</dbReference>
<feature type="signal peptide" evidence="1">
    <location>
        <begin position="1"/>
        <end position="23"/>
    </location>
</feature>
<dbReference type="AlphaFoldDB" id="A0AAW6Q945"/>
<gene>
    <name evidence="3" type="ORF">P7M15_05875</name>
    <name evidence="2" type="ORF">P7M32_07560</name>
</gene>
<sequence length="124" mass="13906">MKLNTKIALIATLAGLFSASAGAASIPRDIYVPDDADIIKADRQGGGEFEAEFRLDSRDVSVPELAREVIAHARSRGFHLEEKEIKRDDADLKFERGDEELDVSIELKDHHRIEYKADLDLDKN</sequence>
<comment type="caution">
    <text evidence="3">The sequence shown here is derived from an EMBL/GenBank/DDBJ whole genome shotgun (WGS) entry which is preliminary data.</text>
</comment>
<evidence type="ECO:0000313" key="5">
    <source>
        <dbReference type="Proteomes" id="UP001216057"/>
    </source>
</evidence>
<keyword evidence="5" id="KW-1185">Reference proteome</keyword>
<dbReference type="RefSeq" id="WP_317477141.1">
    <property type="nucleotide sequence ID" value="NZ_JARQTW010000009.1"/>
</dbReference>
<reference evidence="3 5" key="1">
    <citation type="submission" date="2023-03" db="EMBL/GenBank/DDBJ databases">
        <title>Classification of Bisgaard taxon 6 and taxon 10 as Exercitatus varius gen. nov., spec. nov.</title>
        <authorList>
            <person name="Christensen H."/>
        </authorList>
    </citation>
    <scope>NUCLEOTIDE SEQUENCE</scope>
    <source>
        <strain evidence="2 5">23350_01</strain>
        <strain evidence="3">86116</strain>
    </source>
</reference>
<dbReference type="Proteomes" id="UP001214976">
    <property type="component" value="Unassembled WGS sequence"/>
</dbReference>
<dbReference type="EMBL" id="JARQTW010000009">
    <property type="protein sequence ID" value="MDG2950050.1"/>
    <property type="molecule type" value="Genomic_DNA"/>
</dbReference>
<evidence type="ECO:0000313" key="4">
    <source>
        <dbReference type="Proteomes" id="UP001214976"/>
    </source>
</evidence>
<evidence type="ECO:0000313" key="2">
    <source>
        <dbReference type="EMBL" id="MDG2946285.1"/>
    </source>
</evidence>
<evidence type="ECO:0000313" key="3">
    <source>
        <dbReference type="EMBL" id="MDG2950050.1"/>
    </source>
</evidence>
<organism evidence="3 4">
    <name type="scientific">Exercitatus varius</name>
    <dbReference type="NCBI Taxonomy" id="67857"/>
    <lineage>
        <taxon>Bacteria</taxon>
        <taxon>Pseudomonadati</taxon>
        <taxon>Pseudomonadota</taxon>
        <taxon>Gammaproteobacteria</taxon>
        <taxon>Pasteurellales</taxon>
        <taxon>Pasteurellaceae</taxon>
        <taxon>Exercitatus</taxon>
    </lineage>
</organism>
<feature type="chain" id="PRO_5043778734" evidence="1">
    <location>
        <begin position="24"/>
        <end position="124"/>
    </location>
</feature>
<protein>
    <submittedName>
        <fullName evidence="3">Uncharacterized protein</fullName>
    </submittedName>
</protein>